<dbReference type="PANTHER" id="PTHR10824:SF4">
    <property type="entry name" value="ACYL-COENZYME A THIOESTERASE 1-LIKE"/>
    <property type="match status" value="1"/>
</dbReference>
<dbReference type="SUPFAM" id="SSF53474">
    <property type="entry name" value="alpha/beta-Hydrolases"/>
    <property type="match status" value="1"/>
</dbReference>
<dbReference type="PIRSF" id="PIRSF016521">
    <property type="entry name" value="Acyl-CoA_hydro"/>
    <property type="match status" value="1"/>
</dbReference>
<evidence type="ECO:0000313" key="6">
    <source>
        <dbReference type="Proteomes" id="UP001596414"/>
    </source>
</evidence>
<dbReference type="RefSeq" id="WP_267636033.1">
    <property type="nucleotide sequence ID" value="NZ_JAODIY010000001.1"/>
</dbReference>
<evidence type="ECO:0000259" key="3">
    <source>
        <dbReference type="Pfam" id="PF04775"/>
    </source>
</evidence>
<dbReference type="InterPro" id="IPR029058">
    <property type="entry name" value="AB_hydrolase_fold"/>
</dbReference>
<dbReference type="InterPro" id="IPR006862">
    <property type="entry name" value="Thio_Ohase/aa_AcTrfase"/>
</dbReference>
<protein>
    <submittedName>
        <fullName evidence="5">Acyl-CoA thioester hydrolase/BAAT C-terminal domain-containing protein</fullName>
    </submittedName>
</protein>
<feature type="active site" description="Charge relay system" evidence="2">
    <location>
        <position position="355"/>
    </location>
</feature>
<feature type="domain" description="BAAT/Acyl-CoA thioester hydrolase C-terminal" evidence="4">
    <location>
        <begin position="193"/>
        <end position="389"/>
    </location>
</feature>
<dbReference type="Gene3D" id="2.60.40.2240">
    <property type="entry name" value="Acyl-CoA thioester hydrolase/BAAT N-terminal domain"/>
    <property type="match status" value="1"/>
</dbReference>
<dbReference type="Pfam" id="PF08840">
    <property type="entry name" value="BAAT_C"/>
    <property type="match status" value="1"/>
</dbReference>
<dbReference type="InterPro" id="IPR042490">
    <property type="entry name" value="Thio_Ohase/BAAT_N"/>
</dbReference>
<evidence type="ECO:0000259" key="4">
    <source>
        <dbReference type="Pfam" id="PF08840"/>
    </source>
</evidence>
<dbReference type="Pfam" id="PF04775">
    <property type="entry name" value="Bile_Hydr_Trans"/>
    <property type="match status" value="1"/>
</dbReference>
<dbReference type="PANTHER" id="PTHR10824">
    <property type="entry name" value="ACYL-COENZYME A THIOESTERASE-RELATED"/>
    <property type="match status" value="1"/>
</dbReference>
<comment type="similarity">
    <text evidence="1">Belongs to the C/M/P thioester hydrolase family.</text>
</comment>
<keyword evidence="5" id="KW-0378">Hydrolase</keyword>
<dbReference type="AlphaFoldDB" id="A0ABD5X5G7"/>
<gene>
    <name evidence="5" type="ORF">ACFQJ7_10580</name>
</gene>
<reference evidence="5 6" key="1">
    <citation type="journal article" date="2014" name="Int. J. Syst. Evol. Microbiol.">
        <title>Complete genome sequence of Corynebacterium casei LMG S-19264T (=DSM 44701T), isolated from a smear-ripened cheese.</title>
        <authorList>
            <consortium name="US DOE Joint Genome Institute (JGI-PGF)"/>
            <person name="Walter F."/>
            <person name="Albersmeier A."/>
            <person name="Kalinowski J."/>
            <person name="Ruckert C."/>
        </authorList>
    </citation>
    <scope>NUCLEOTIDE SEQUENCE [LARGE SCALE GENOMIC DNA]</scope>
    <source>
        <strain evidence="5 6">CGMCC 4.7215</strain>
    </source>
</reference>
<evidence type="ECO:0000313" key="5">
    <source>
        <dbReference type="EMBL" id="MFC7126476.1"/>
    </source>
</evidence>
<dbReference type="InterPro" id="IPR016662">
    <property type="entry name" value="Acyl-CoA_thioEstase_long-chain"/>
</dbReference>
<feature type="active site" description="Charge relay system" evidence="2">
    <location>
        <position position="320"/>
    </location>
</feature>
<dbReference type="Gene3D" id="3.40.50.1820">
    <property type="entry name" value="alpha/beta hydrolase"/>
    <property type="match status" value="1"/>
</dbReference>
<evidence type="ECO:0000256" key="2">
    <source>
        <dbReference type="PIRSR" id="PIRSR016521-1"/>
    </source>
</evidence>
<evidence type="ECO:0000256" key="1">
    <source>
        <dbReference type="ARBA" id="ARBA00006538"/>
    </source>
</evidence>
<dbReference type="EMBL" id="JBHSZQ010000020">
    <property type="protein sequence ID" value="MFC7126476.1"/>
    <property type="molecule type" value="Genomic_DNA"/>
</dbReference>
<proteinExistence type="inferred from homology"/>
<organism evidence="5 6">
    <name type="scientific">Halovenus rubra</name>
    <dbReference type="NCBI Taxonomy" id="869890"/>
    <lineage>
        <taxon>Archaea</taxon>
        <taxon>Methanobacteriati</taxon>
        <taxon>Methanobacteriota</taxon>
        <taxon>Stenosarchaea group</taxon>
        <taxon>Halobacteria</taxon>
        <taxon>Halobacteriales</taxon>
        <taxon>Haloarculaceae</taxon>
        <taxon>Halovenus</taxon>
    </lineage>
</organism>
<feature type="domain" description="Acyl-CoA thioester hydrolase/bile acid-CoA amino acid N-acetyltransferase" evidence="3">
    <location>
        <begin position="13"/>
        <end position="129"/>
    </location>
</feature>
<sequence length="397" mass="41292">MVEIQCPATAQRDEQTPLVVTDLPAGTRTTLIARTDGFYGGASSRQVFDSGPERTVDTGSDIPIDGDYEGVAPMGWLWSMTPERDDQTSSAIHDEPVTIELSVQVEGETHATATTIRQPGGAGVHLQSIESSTVAGEFAYPSSGDPCPGVLVLHGSDGKPMTGVARLLASHGFAALALRWLGDGAPTDVPTDVPLSYIDDAAAWLKGHEVVDSDSLGIWGISKGGELAFAAAAYGDWVDAVVAVSPSGLIMPGERPGSATIAIDGESLPSLSIPDGPPPENGLEMTHDLLDASDNETLEAATIPVDDTDAPLLVLAGREDTVWDAVALTDETMDRLASADTSFPANRVVYDDAGHSLRPPYVPHTVGTAGGTTVGKATAAVDAWDRTLSTLGQLSNR</sequence>
<feature type="active site" description="Charge relay system" evidence="2">
    <location>
        <position position="222"/>
    </location>
</feature>
<dbReference type="Proteomes" id="UP001596414">
    <property type="component" value="Unassembled WGS sequence"/>
</dbReference>
<dbReference type="InterPro" id="IPR014940">
    <property type="entry name" value="BAAT_C"/>
</dbReference>
<dbReference type="GO" id="GO:0016787">
    <property type="term" value="F:hydrolase activity"/>
    <property type="evidence" value="ECO:0007669"/>
    <property type="project" value="UniProtKB-KW"/>
</dbReference>
<comment type="caution">
    <text evidence="5">The sequence shown here is derived from an EMBL/GenBank/DDBJ whole genome shotgun (WGS) entry which is preliminary data.</text>
</comment>
<name>A0ABD5X5G7_9EURY</name>
<accession>A0ABD5X5G7</accession>